<accession>A0A371ESP2</accession>
<dbReference type="EMBL" id="QJKJ01012277">
    <property type="protein sequence ID" value="RDX69071.1"/>
    <property type="molecule type" value="Genomic_DNA"/>
</dbReference>
<organism evidence="2 3">
    <name type="scientific">Mucuna pruriens</name>
    <name type="common">Velvet bean</name>
    <name type="synonym">Dolichos pruriens</name>
    <dbReference type="NCBI Taxonomy" id="157652"/>
    <lineage>
        <taxon>Eukaryota</taxon>
        <taxon>Viridiplantae</taxon>
        <taxon>Streptophyta</taxon>
        <taxon>Embryophyta</taxon>
        <taxon>Tracheophyta</taxon>
        <taxon>Spermatophyta</taxon>
        <taxon>Magnoliopsida</taxon>
        <taxon>eudicotyledons</taxon>
        <taxon>Gunneridae</taxon>
        <taxon>Pentapetalae</taxon>
        <taxon>rosids</taxon>
        <taxon>fabids</taxon>
        <taxon>Fabales</taxon>
        <taxon>Fabaceae</taxon>
        <taxon>Papilionoideae</taxon>
        <taxon>50 kb inversion clade</taxon>
        <taxon>NPAAA clade</taxon>
        <taxon>indigoferoid/millettioid clade</taxon>
        <taxon>Phaseoleae</taxon>
        <taxon>Mucuna</taxon>
    </lineage>
</organism>
<dbReference type="Proteomes" id="UP000257109">
    <property type="component" value="Unassembled WGS sequence"/>
</dbReference>
<dbReference type="OrthoDB" id="1432088at2759"/>
<dbReference type="PANTHER" id="PTHR37984:SF5">
    <property type="entry name" value="PROTEIN NYNRIN-LIKE"/>
    <property type="match status" value="1"/>
</dbReference>
<dbReference type="STRING" id="157652.A0A371ESP2"/>
<feature type="domain" description="Integrase catalytic" evidence="1">
    <location>
        <begin position="26"/>
        <end position="136"/>
    </location>
</feature>
<name>A0A371ESP2_MUCPR</name>
<dbReference type="PANTHER" id="PTHR37984">
    <property type="entry name" value="PROTEIN CBG26694"/>
    <property type="match status" value="1"/>
</dbReference>
<comment type="caution">
    <text evidence="2">The sequence shown here is derived from an EMBL/GenBank/DDBJ whole genome shotgun (WGS) entry which is preliminary data.</text>
</comment>
<dbReference type="AlphaFoldDB" id="A0A371ESP2"/>
<reference evidence="2" key="1">
    <citation type="submission" date="2018-05" db="EMBL/GenBank/DDBJ databases">
        <title>Draft genome of Mucuna pruriens seed.</title>
        <authorList>
            <person name="Nnadi N.E."/>
            <person name="Vos R."/>
            <person name="Hasami M.H."/>
            <person name="Devisetty U.K."/>
            <person name="Aguiy J.C."/>
        </authorList>
    </citation>
    <scope>NUCLEOTIDE SEQUENCE [LARGE SCALE GENOMIC DNA]</scope>
    <source>
        <strain evidence="2">JCA_2017</strain>
    </source>
</reference>
<protein>
    <recommendedName>
        <fullName evidence="1">Integrase catalytic domain-containing protein</fullName>
    </recommendedName>
</protein>
<dbReference type="InterPro" id="IPR050951">
    <property type="entry name" value="Retrovirus_Pol_polyprotein"/>
</dbReference>
<dbReference type="GO" id="GO:0003676">
    <property type="term" value="F:nucleic acid binding"/>
    <property type="evidence" value="ECO:0007669"/>
    <property type="project" value="InterPro"/>
</dbReference>
<dbReference type="GO" id="GO:0015074">
    <property type="term" value="P:DNA integration"/>
    <property type="evidence" value="ECO:0007669"/>
    <property type="project" value="InterPro"/>
</dbReference>
<gene>
    <name evidence="2" type="ORF">CR513_51866</name>
</gene>
<feature type="non-terminal residue" evidence="2">
    <location>
        <position position="1"/>
    </location>
</feature>
<dbReference type="InterPro" id="IPR001584">
    <property type="entry name" value="Integrase_cat-core"/>
</dbReference>
<proteinExistence type="predicted"/>
<evidence type="ECO:0000313" key="2">
    <source>
        <dbReference type="EMBL" id="RDX69071.1"/>
    </source>
</evidence>
<dbReference type="InterPro" id="IPR012337">
    <property type="entry name" value="RNaseH-like_sf"/>
</dbReference>
<dbReference type="PROSITE" id="PS50994">
    <property type="entry name" value="INTEGRASE"/>
    <property type="match status" value="1"/>
</dbReference>
<keyword evidence="3" id="KW-1185">Reference proteome</keyword>
<dbReference type="SUPFAM" id="SSF53098">
    <property type="entry name" value="Ribonuclease H-like"/>
    <property type="match status" value="1"/>
</dbReference>
<dbReference type="InterPro" id="IPR036397">
    <property type="entry name" value="RNaseH_sf"/>
</dbReference>
<dbReference type="Gene3D" id="3.30.420.10">
    <property type="entry name" value="Ribonuclease H-like superfamily/Ribonuclease H"/>
    <property type="match status" value="1"/>
</dbReference>
<evidence type="ECO:0000259" key="1">
    <source>
        <dbReference type="PROSITE" id="PS50994"/>
    </source>
</evidence>
<sequence>MEIPKWKWDSITIDFVVNVPRMVKQFDEIVHLHGVPSNIISHRDPWFTSCFWQSLYQALGTKLRLGSTYHLQRNDQPERMIQYLEDLLRACVLDLPWKLDYLGNWDEILSLVEFTYKNSYHATIGMTPFKALYGRRCSTSLCWYQDREHLVVGLELVHRQKSYVDKRKRMLEFEEGDHVFLKFTPTHGMLEDLTYESRLAHTEN</sequence>
<evidence type="ECO:0000313" key="3">
    <source>
        <dbReference type="Proteomes" id="UP000257109"/>
    </source>
</evidence>